<keyword evidence="9 15" id="KW-0472">Membrane</keyword>
<organism evidence="19">
    <name type="scientific">Thrips palmi</name>
    <name type="common">Melon thrips</name>
    <dbReference type="NCBI Taxonomy" id="161013"/>
    <lineage>
        <taxon>Eukaryota</taxon>
        <taxon>Metazoa</taxon>
        <taxon>Ecdysozoa</taxon>
        <taxon>Arthropoda</taxon>
        <taxon>Hexapoda</taxon>
        <taxon>Insecta</taxon>
        <taxon>Pterygota</taxon>
        <taxon>Neoptera</taxon>
        <taxon>Paraneoptera</taxon>
        <taxon>Thysanoptera</taxon>
        <taxon>Terebrantia</taxon>
        <taxon>Thripoidea</taxon>
        <taxon>Thripidae</taxon>
        <taxon>Thrips</taxon>
    </lineage>
</organism>
<evidence type="ECO:0000256" key="3">
    <source>
        <dbReference type="ARBA" id="ARBA00022606"/>
    </source>
</evidence>
<protein>
    <submittedName>
        <fullName evidence="19">Opsin, ultraviolet-sensitive-like</fullName>
    </submittedName>
</protein>
<keyword evidence="4 15" id="KW-0812">Transmembrane</keyword>
<evidence type="ECO:0000256" key="15">
    <source>
        <dbReference type="RuleBase" id="RU004951"/>
    </source>
</evidence>
<dbReference type="Pfam" id="PF00001">
    <property type="entry name" value="7tm_1"/>
    <property type="match status" value="1"/>
</dbReference>
<dbReference type="PROSITE" id="PS00237">
    <property type="entry name" value="G_PROTEIN_RECEP_F1_1"/>
    <property type="match status" value="1"/>
</dbReference>
<gene>
    <name evidence="19" type="primary">LOC117639950</name>
</gene>
<feature type="domain" description="G-protein coupled receptors family 1 profile" evidence="17">
    <location>
        <begin position="55"/>
        <end position="317"/>
    </location>
</feature>
<evidence type="ECO:0000256" key="9">
    <source>
        <dbReference type="ARBA" id="ARBA00023136"/>
    </source>
</evidence>
<name>A0A6P8Y7B5_THRPL</name>
<dbReference type="SUPFAM" id="SSF81321">
    <property type="entry name" value="Family A G protein-coupled receptor-like"/>
    <property type="match status" value="1"/>
</dbReference>
<keyword evidence="7 15" id="KW-0157">Chromophore</keyword>
<keyword evidence="11 15" id="KW-0675">Receptor</keyword>
<evidence type="ECO:0000313" key="18">
    <source>
        <dbReference type="Proteomes" id="UP000515158"/>
    </source>
</evidence>
<dbReference type="SMART" id="SM01381">
    <property type="entry name" value="7TM_GPCR_Srsx"/>
    <property type="match status" value="1"/>
</dbReference>
<dbReference type="AlphaFoldDB" id="A0A6P8Y7B5"/>
<evidence type="ECO:0000256" key="16">
    <source>
        <dbReference type="SAM" id="MobiDB-lite"/>
    </source>
</evidence>
<dbReference type="PRINTS" id="PR00238">
    <property type="entry name" value="OPSIN"/>
</dbReference>
<dbReference type="InParanoid" id="A0A6P8Y7B5"/>
<keyword evidence="18" id="KW-1185">Reference proteome</keyword>
<dbReference type="InterPro" id="IPR017452">
    <property type="entry name" value="GPCR_Rhodpsn_7TM"/>
</dbReference>
<feature type="transmembrane region" description="Helical" evidence="15">
    <location>
        <begin position="112"/>
        <end position="133"/>
    </location>
</feature>
<feature type="region of interest" description="Disordered" evidence="16">
    <location>
        <begin position="405"/>
        <end position="479"/>
    </location>
</feature>
<comment type="caution">
    <text evidence="15">Lacks conserved residue(s) required for the propagation of feature annotation.</text>
</comment>
<keyword evidence="10" id="KW-1015">Disulfide bond</keyword>
<evidence type="ECO:0000256" key="10">
    <source>
        <dbReference type="ARBA" id="ARBA00023157"/>
    </source>
</evidence>
<evidence type="ECO:0000256" key="8">
    <source>
        <dbReference type="ARBA" id="ARBA00023040"/>
    </source>
</evidence>
<dbReference type="PROSITE" id="PS00238">
    <property type="entry name" value="OPSIN"/>
    <property type="match status" value="1"/>
</dbReference>
<feature type="compositionally biased region" description="Low complexity" evidence="16">
    <location>
        <begin position="414"/>
        <end position="424"/>
    </location>
</feature>
<dbReference type="FunCoup" id="A0A6P8Y7B5">
    <property type="interactions" value="31"/>
</dbReference>
<evidence type="ECO:0000256" key="6">
    <source>
        <dbReference type="ARBA" id="ARBA00022989"/>
    </source>
</evidence>
<dbReference type="Proteomes" id="UP000515158">
    <property type="component" value="Unplaced"/>
</dbReference>
<evidence type="ECO:0000256" key="12">
    <source>
        <dbReference type="ARBA" id="ARBA00023180"/>
    </source>
</evidence>
<sequence>MALHPVRTWVEVGPFTPADLDVVHDHWLGFPPQKPYIHYTLAAAYTVIMTLGVFGNLLVLYMFCRCRSLRSPANILIANLAISDFFLLAKMPVFIYNSLYFGPILGQIGNDVYGFLGGLTGAVSIANLAAIALDRYHVIVQPLDPGRRISRLRARLSVLVTWLYGGALATGPLVGLSRYTPEGLLTSSSFDYLNTDPRNRTFIWCFFFAAWVVPFCIITLSYLGIYRIVERATQRGKAGPSSDTSRTRRHCREHDKRRTEVRLAVVAGVVVALWFASWTPYAVVALMAVSGRPPGPLVSMLPALFCKTASCLDPYVYAVTHPRFRRELAKLCARLGACRILGVGLAPRRPAKLRGRSRAWRGDNSLTSAAAVTGCALRLQGSISSDDVAVEEEVVPVMMVDFRKGRRGRDHRGSSVCSSSSLRESVQDSPPPVGPSRSGTSRAEEPSRSSSSGDPPPQAARVVANPVPPPEPPPHAGQLAAFMMGDCPACPQLANFPMSASEQLRYRAPSIFTSPRPRRSKSFSLRANANKLALGEPVLPPVAAVLQDPISV</sequence>
<dbReference type="GO" id="GO:0007602">
    <property type="term" value="P:phototransduction"/>
    <property type="evidence" value="ECO:0007669"/>
    <property type="project" value="UniProtKB-KW"/>
</dbReference>
<evidence type="ECO:0000256" key="4">
    <source>
        <dbReference type="ARBA" id="ARBA00022692"/>
    </source>
</evidence>
<dbReference type="GO" id="GO:0007601">
    <property type="term" value="P:visual perception"/>
    <property type="evidence" value="ECO:0007669"/>
    <property type="project" value="UniProtKB-KW"/>
</dbReference>
<dbReference type="GO" id="GO:0016020">
    <property type="term" value="C:membrane"/>
    <property type="evidence" value="ECO:0007669"/>
    <property type="project" value="UniProtKB-SubCell"/>
</dbReference>
<accession>A0A6P8Y7B5</accession>
<reference evidence="19" key="1">
    <citation type="submission" date="2025-08" db="UniProtKB">
        <authorList>
            <consortium name="RefSeq"/>
        </authorList>
    </citation>
    <scope>IDENTIFICATION</scope>
    <source>
        <tissue evidence="19">Total insect</tissue>
    </source>
</reference>
<feature type="compositionally biased region" description="Low complexity" evidence="16">
    <location>
        <begin position="448"/>
        <end position="465"/>
    </location>
</feature>
<keyword evidence="14" id="KW-0844">Vision</keyword>
<evidence type="ECO:0000256" key="2">
    <source>
        <dbReference type="ARBA" id="ARBA00022543"/>
    </source>
</evidence>
<feature type="compositionally biased region" description="Pro residues" evidence="16">
    <location>
        <begin position="466"/>
        <end position="475"/>
    </location>
</feature>
<dbReference type="InterPro" id="IPR000276">
    <property type="entry name" value="GPCR_Rhodpsn"/>
</dbReference>
<dbReference type="PANTHER" id="PTHR24240">
    <property type="entry name" value="OPSIN"/>
    <property type="match status" value="1"/>
</dbReference>
<keyword evidence="12" id="KW-0325">Glycoprotein</keyword>
<keyword evidence="2 15" id="KW-0600">Photoreceptor protein</keyword>
<proteinExistence type="inferred from homology"/>
<evidence type="ECO:0000256" key="5">
    <source>
        <dbReference type="ARBA" id="ARBA00022925"/>
    </source>
</evidence>
<dbReference type="GO" id="GO:0009881">
    <property type="term" value="F:photoreceptor activity"/>
    <property type="evidence" value="ECO:0007669"/>
    <property type="project" value="UniProtKB-KW"/>
</dbReference>
<evidence type="ECO:0000256" key="14">
    <source>
        <dbReference type="ARBA" id="ARBA00023305"/>
    </source>
</evidence>
<evidence type="ECO:0000256" key="1">
    <source>
        <dbReference type="ARBA" id="ARBA00004141"/>
    </source>
</evidence>
<dbReference type="OrthoDB" id="10015560at2759"/>
<keyword evidence="5 15" id="KW-0681">Retinal protein</keyword>
<keyword evidence="8 15" id="KW-0297">G-protein coupled receptor</keyword>
<dbReference type="RefSeq" id="XP_034231936.1">
    <property type="nucleotide sequence ID" value="XM_034376045.1"/>
</dbReference>
<comment type="subcellular location">
    <subcellularLocation>
        <location evidence="1 15">Membrane</location>
        <topology evidence="1 15">Multi-pass membrane protein</topology>
    </subcellularLocation>
</comment>
<feature type="transmembrane region" description="Helical" evidence="15">
    <location>
        <begin position="154"/>
        <end position="175"/>
    </location>
</feature>
<dbReference type="InterPro" id="IPR027430">
    <property type="entry name" value="Retinal_BS"/>
</dbReference>
<feature type="transmembrane region" description="Helical" evidence="15">
    <location>
        <begin position="263"/>
        <end position="289"/>
    </location>
</feature>
<keyword evidence="6 15" id="KW-1133">Transmembrane helix</keyword>
<dbReference type="KEGG" id="tpal:117639950"/>
<dbReference type="Gene3D" id="1.20.1070.10">
    <property type="entry name" value="Rhodopsin 7-helix transmembrane proteins"/>
    <property type="match status" value="1"/>
</dbReference>
<dbReference type="GO" id="GO:0004930">
    <property type="term" value="F:G protein-coupled receptor activity"/>
    <property type="evidence" value="ECO:0007669"/>
    <property type="project" value="UniProtKB-KW"/>
</dbReference>
<dbReference type="InterPro" id="IPR001760">
    <property type="entry name" value="Opsin"/>
</dbReference>
<evidence type="ECO:0000259" key="17">
    <source>
        <dbReference type="PROSITE" id="PS50262"/>
    </source>
</evidence>
<dbReference type="GeneID" id="117639950"/>
<keyword evidence="13 15" id="KW-0807">Transducer</keyword>
<feature type="transmembrane region" description="Helical" evidence="15">
    <location>
        <begin position="75"/>
        <end position="100"/>
    </location>
</feature>
<dbReference type="PROSITE" id="PS50262">
    <property type="entry name" value="G_PROTEIN_RECEP_F1_2"/>
    <property type="match status" value="1"/>
</dbReference>
<comment type="similarity">
    <text evidence="15">Belongs to the G-protein coupled receptor 1 family. Opsin subfamily.</text>
</comment>
<evidence type="ECO:0000256" key="13">
    <source>
        <dbReference type="ARBA" id="ARBA00023224"/>
    </source>
</evidence>
<evidence type="ECO:0000313" key="19">
    <source>
        <dbReference type="RefSeq" id="XP_034231936.1"/>
    </source>
</evidence>
<evidence type="ECO:0000256" key="11">
    <source>
        <dbReference type="ARBA" id="ARBA00023170"/>
    </source>
</evidence>
<feature type="transmembrane region" description="Helical" evidence="15">
    <location>
        <begin position="36"/>
        <end position="63"/>
    </location>
</feature>
<dbReference type="PRINTS" id="PR00237">
    <property type="entry name" value="GPCRRHODOPSN"/>
</dbReference>
<evidence type="ECO:0000256" key="7">
    <source>
        <dbReference type="ARBA" id="ARBA00022991"/>
    </source>
</evidence>
<keyword evidence="3 15" id="KW-0716">Sensory transduction</keyword>
<feature type="transmembrane region" description="Helical" evidence="15">
    <location>
        <begin position="201"/>
        <end position="225"/>
    </location>
</feature>
<dbReference type="InterPro" id="IPR050125">
    <property type="entry name" value="GPCR_opsins"/>
</dbReference>